<dbReference type="SFLD" id="SFLDS00005">
    <property type="entry name" value="Isoprenoid_Synthase_Type_I"/>
    <property type="match status" value="1"/>
</dbReference>
<dbReference type="SFLD" id="SFLDG01018">
    <property type="entry name" value="Squalene/Phytoene_Synthase_Lik"/>
    <property type="match status" value="1"/>
</dbReference>
<dbReference type="RefSeq" id="WP_145376768.1">
    <property type="nucleotide sequence ID" value="NZ_CP036276.1"/>
</dbReference>
<dbReference type="Pfam" id="PF00494">
    <property type="entry name" value="SQS_PSY"/>
    <property type="match status" value="1"/>
</dbReference>
<dbReference type="GO" id="GO:0051996">
    <property type="term" value="F:squalene synthase [NAD(P)H] activity"/>
    <property type="evidence" value="ECO:0007669"/>
    <property type="project" value="InterPro"/>
</dbReference>
<gene>
    <name evidence="2" type="primary">crtB_2</name>
    <name evidence="2" type="ORF">Mal52_28840</name>
</gene>
<dbReference type="InterPro" id="IPR008949">
    <property type="entry name" value="Isoprenoid_synthase_dom_sf"/>
</dbReference>
<dbReference type="SUPFAM" id="SSF48576">
    <property type="entry name" value="Terpenoid synthases"/>
    <property type="match status" value="1"/>
</dbReference>
<proteinExistence type="predicted"/>
<dbReference type="InterPro" id="IPR019845">
    <property type="entry name" value="Squalene/phytoene_synthase_CS"/>
</dbReference>
<dbReference type="Gene3D" id="1.10.600.10">
    <property type="entry name" value="Farnesyl Diphosphate Synthase"/>
    <property type="match status" value="1"/>
</dbReference>
<dbReference type="Proteomes" id="UP000319383">
    <property type="component" value="Chromosome"/>
</dbReference>
<dbReference type="InterPro" id="IPR044843">
    <property type="entry name" value="Trans_IPPS_bact-type"/>
</dbReference>
<dbReference type="GO" id="GO:0004311">
    <property type="term" value="F:geranylgeranyl diphosphate synthase activity"/>
    <property type="evidence" value="ECO:0007669"/>
    <property type="project" value="InterPro"/>
</dbReference>
<dbReference type="GO" id="GO:0016117">
    <property type="term" value="P:carotenoid biosynthetic process"/>
    <property type="evidence" value="ECO:0007669"/>
    <property type="project" value="UniProtKB-ARBA"/>
</dbReference>
<sequence length="304" mass="34727">MQASIDKLTSDAPSASLAESHAYCRTLAKRAAKNFYVSFLTLPTVHYQAMCALYAFMRICDDIGDDTSVSLSQRKIALQEWRDAVIVALEGGPATHLSLPALYDAVERFQIPREYLFAAIDGVEMDLGTVEFATFEDLSHYCYHVAGVVGLCCIHIWGFHDDRAPAAAIECGLALQLTNIVRDIKEDAQMDRVYLPQEDLERFDYSLADIQHQRRDERFRALMQFQVSRAREYYSAGRRLYDYLEPVGQPILDAMLRIYGGLLDEIEHRDYDIFTQRARVSTSRKLAIAGSAVLRHQWRRLTQR</sequence>
<evidence type="ECO:0000313" key="3">
    <source>
        <dbReference type="Proteomes" id="UP000319383"/>
    </source>
</evidence>
<reference evidence="2 3" key="1">
    <citation type="submission" date="2019-02" db="EMBL/GenBank/DDBJ databases">
        <title>Deep-cultivation of Planctomycetes and their phenomic and genomic characterization uncovers novel biology.</title>
        <authorList>
            <person name="Wiegand S."/>
            <person name="Jogler M."/>
            <person name="Boedeker C."/>
            <person name="Pinto D."/>
            <person name="Vollmers J."/>
            <person name="Rivas-Marin E."/>
            <person name="Kohn T."/>
            <person name="Peeters S.H."/>
            <person name="Heuer A."/>
            <person name="Rast P."/>
            <person name="Oberbeckmann S."/>
            <person name="Bunk B."/>
            <person name="Jeske O."/>
            <person name="Meyerdierks A."/>
            <person name="Storesund J.E."/>
            <person name="Kallscheuer N."/>
            <person name="Luecker S."/>
            <person name="Lage O.M."/>
            <person name="Pohl T."/>
            <person name="Merkel B.J."/>
            <person name="Hornburger P."/>
            <person name="Mueller R.-W."/>
            <person name="Bruemmer F."/>
            <person name="Labrenz M."/>
            <person name="Spormann A.M."/>
            <person name="Op den Camp H."/>
            <person name="Overmann J."/>
            <person name="Amann R."/>
            <person name="Jetten M.S.M."/>
            <person name="Mascher T."/>
            <person name="Medema M.H."/>
            <person name="Devos D.P."/>
            <person name="Kaster A.-K."/>
            <person name="Ovreas L."/>
            <person name="Rohde M."/>
            <person name="Galperin M.Y."/>
            <person name="Jogler C."/>
        </authorList>
    </citation>
    <scope>NUCLEOTIDE SEQUENCE [LARGE SCALE GENOMIC DNA]</scope>
    <source>
        <strain evidence="2 3">Mal52</strain>
    </source>
</reference>
<organism evidence="2 3">
    <name type="scientific">Symmachiella dynata</name>
    <dbReference type="NCBI Taxonomy" id="2527995"/>
    <lineage>
        <taxon>Bacteria</taxon>
        <taxon>Pseudomonadati</taxon>
        <taxon>Planctomycetota</taxon>
        <taxon>Planctomycetia</taxon>
        <taxon>Planctomycetales</taxon>
        <taxon>Planctomycetaceae</taxon>
        <taxon>Symmachiella</taxon>
    </lineage>
</organism>
<evidence type="ECO:0000256" key="1">
    <source>
        <dbReference type="ARBA" id="ARBA00022679"/>
    </source>
</evidence>
<dbReference type="AlphaFoldDB" id="A0A517ZPJ5"/>
<dbReference type="EMBL" id="CP036276">
    <property type="protein sequence ID" value="QDU44403.1"/>
    <property type="molecule type" value="Genomic_DNA"/>
</dbReference>
<dbReference type="InterPro" id="IPR033904">
    <property type="entry name" value="Trans_IPPS_HH"/>
</dbReference>
<dbReference type="KEGG" id="sdyn:Mal52_28840"/>
<dbReference type="InterPro" id="IPR002060">
    <property type="entry name" value="Squ/phyt_synthse"/>
</dbReference>
<protein>
    <submittedName>
        <fullName evidence="2">All-trans-phytoene synthase</fullName>
    </submittedName>
</protein>
<dbReference type="PROSITE" id="PS01044">
    <property type="entry name" value="SQUALEN_PHYTOEN_SYN_1"/>
    <property type="match status" value="1"/>
</dbReference>
<name>A0A517ZPJ5_9PLAN</name>
<accession>A0A517ZPJ5</accession>
<dbReference type="PANTHER" id="PTHR31480">
    <property type="entry name" value="BIFUNCTIONAL LYCOPENE CYCLASE/PHYTOENE SYNTHASE"/>
    <property type="match status" value="1"/>
</dbReference>
<dbReference type="CDD" id="cd00683">
    <property type="entry name" value="Trans_IPPS_HH"/>
    <property type="match status" value="1"/>
</dbReference>
<evidence type="ECO:0000313" key="2">
    <source>
        <dbReference type="EMBL" id="QDU44403.1"/>
    </source>
</evidence>
<dbReference type="SFLD" id="SFLDG01212">
    <property type="entry name" value="Phytoene_synthase_like"/>
    <property type="match status" value="1"/>
</dbReference>
<keyword evidence="1" id="KW-0808">Transferase</keyword>
<keyword evidence="3" id="KW-1185">Reference proteome</keyword>